<dbReference type="Proteomes" id="UP000289482">
    <property type="component" value="Unassembled WGS sequence"/>
</dbReference>
<keyword evidence="2" id="KW-0378">Hydrolase</keyword>
<dbReference type="AlphaFoldDB" id="A0A4Q1R9X3"/>
<evidence type="ECO:0000313" key="2">
    <source>
        <dbReference type="EMBL" id="RXS70202.1"/>
    </source>
</evidence>
<dbReference type="GeneID" id="95777099"/>
<dbReference type="PANTHER" id="PTHR43194">
    <property type="entry name" value="HYDROLASE ALPHA/BETA FOLD FAMILY"/>
    <property type="match status" value="1"/>
</dbReference>
<dbReference type="Gene3D" id="3.40.50.1820">
    <property type="entry name" value="alpha/beta hydrolase"/>
    <property type="match status" value="1"/>
</dbReference>
<dbReference type="InterPro" id="IPR029058">
    <property type="entry name" value="AB_hydrolase_fold"/>
</dbReference>
<feature type="domain" description="AB hydrolase-1" evidence="1">
    <location>
        <begin position="28"/>
        <end position="244"/>
    </location>
</feature>
<dbReference type="SUPFAM" id="SSF53474">
    <property type="entry name" value="alpha/beta-Hydrolases"/>
    <property type="match status" value="1"/>
</dbReference>
<accession>A0A4Q1R9X3</accession>
<keyword evidence="3" id="KW-1185">Reference proteome</keyword>
<dbReference type="InterPro" id="IPR000073">
    <property type="entry name" value="AB_hydrolase_1"/>
</dbReference>
<comment type="caution">
    <text evidence="2">The sequence shown here is derived from an EMBL/GenBank/DDBJ whole genome shotgun (WGS) entry which is preliminary data.</text>
</comment>
<dbReference type="PRINTS" id="PR00111">
    <property type="entry name" value="ABHYDROLASE"/>
</dbReference>
<evidence type="ECO:0000259" key="1">
    <source>
        <dbReference type="Pfam" id="PF00561"/>
    </source>
</evidence>
<gene>
    <name evidence="2" type="ORF">EST54_03645</name>
</gene>
<evidence type="ECO:0000313" key="3">
    <source>
        <dbReference type="Proteomes" id="UP000289482"/>
    </source>
</evidence>
<dbReference type="Pfam" id="PF00561">
    <property type="entry name" value="Abhydrolase_1"/>
    <property type="match status" value="1"/>
</dbReference>
<proteinExistence type="predicted"/>
<dbReference type="EMBL" id="SDIF01000006">
    <property type="protein sequence ID" value="RXS70202.1"/>
    <property type="molecule type" value="Genomic_DNA"/>
</dbReference>
<name>A0A4Q1R9X3_9ACTN</name>
<dbReference type="InterPro" id="IPR050228">
    <property type="entry name" value="Carboxylesterase_BioH"/>
</dbReference>
<reference evidence="2 3" key="1">
    <citation type="submission" date="2019-01" db="EMBL/GenBank/DDBJ databases">
        <title>Draft genome sequences of the type strain Streptomyces sioyaensis DSM 40032 and its novel strain, TM32, a thermotolerant antibiotics-producing actinobacterium.</title>
        <authorList>
            <person name="Nakaew N."/>
            <person name="Lumyong S."/>
            <person name="Sloan W.T."/>
            <person name="Sungthong R."/>
        </authorList>
    </citation>
    <scope>NUCLEOTIDE SEQUENCE [LARGE SCALE GENOMIC DNA]</scope>
    <source>
        <strain evidence="2 3">DSM 40032</strain>
    </source>
</reference>
<dbReference type="RefSeq" id="WP_129244932.1">
    <property type="nucleotide sequence ID" value="NZ_JABZEL010000001.1"/>
</dbReference>
<organism evidence="2 3">
    <name type="scientific">Streptomyces sioyaensis</name>
    <dbReference type="NCBI Taxonomy" id="67364"/>
    <lineage>
        <taxon>Bacteria</taxon>
        <taxon>Bacillati</taxon>
        <taxon>Actinomycetota</taxon>
        <taxon>Actinomycetes</taxon>
        <taxon>Kitasatosporales</taxon>
        <taxon>Streptomycetaceae</taxon>
        <taxon>Streptomyces</taxon>
    </lineage>
</organism>
<sequence length="273" mass="29882">MAVINANGIALHVEQMPARDPADTAPPPTVVFVHGMLVDSLVSYYFTLAPAFAAEGMDVIMYDLRGHGHSERVSSGYLLEDFVGDLDALLDRLEVAGPVHLVGNSYGGTIAFSYAARRPERVASVAMIESEPATESWSRKMAVNLRRAADEFARTDLHEQLTREHGAHVTRRVKSASRLLNSSTMARDIPASRLLDEDEIRALRCPVLAVYGSESELAAQEPWLKSLLPDCRTVVVPDQEHWVLMGATDLVRDLITEWVRAHDAAGAAEVGGR</sequence>
<protein>
    <submittedName>
        <fullName evidence="2">Alpha/beta hydrolase</fullName>
    </submittedName>
</protein>
<dbReference type="PANTHER" id="PTHR43194:SF2">
    <property type="entry name" value="PEROXISOMAL MEMBRANE PROTEIN LPX1"/>
    <property type="match status" value="1"/>
</dbReference>
<dbReference type="GO" id="GO:0016787">
    <property type="term" value="F:hydrolase activity"/>
    <property type="evidence" value="ECO:0007669"/>
    <property type="project" value="UniProtKB-KW"/>
</dbReference>